<dbReference type="AlphaFoldDB" id="A0A6S6UCL5"/>
<evidence type="ECO:0000313" key="1">
    <source>
        <dbReference type="EMBL" id="CAA6824549.1"/>
    </source>
</evidence>
<dbReference type="EMBL" id="CACVAY010000119">
    <property type="protein sequence ID" value="CAA6824549.1"/>
    <property type="molecule type" value="Genomic_DNA"/>
</dbReference>
<protein>
    <submittedName>
        <fullName evidence="1">Uncharacterized protein</fullName>
    </submittedName>
</protein>
<reference evidence="1" key="1">
    <citation type="submission" date="2020-01" db="EMBL/GenBank/DDBJ databases">
        <authorList>
            <person name="Meier V. D."/>
            <person name="Meier V D."/>
        </authorList>
    </citation>
    <scope>NUCLEOTIDE SEQUENCE</scope>
    <source>
        <strain evidence="1">HLG_WM_MAG_07</strain>
    </source>
</reference>
<accession>A0A6S6UCL5</accession>
<gene>
    <name evidence="1" type="ORF">HELGO_WM22508</name>
</gene>
<proteinExistence type="predicted"/>
<sequence>MAGIGPVSKKNQFVERRAERQTALTDSANELEIFYNLCIGRVHFKSSSNTLYFVDSVSVPVSAIIHRVFKGFSQTPTIKQRYLDKHNLIKAAFCIQLTDVQFKPVLVALRLRGIHIEIT</sequence>
<organism evidence="1">
    <name type="scientific">uncultured Thiotrichaceae bacterium</name>
    <dbReference type="NCBI Taxonomy" id="298394"/>
    <lineage>
        <taxon>Bacteria</taxon>
        <taxon>Pseudomonadati</taxon>
        <taxon>Pseudomonadota</taxon>
        <taxon>Gammaproteobacteria</taxon>
        <taxon>Thiotrichales</taxon>
        <taxon>Thiotrichaceae</taxon>
        <taxon>environmental samples</taxon>
    </lineage>
</organism>
<name>A0A6S6UCL5_9GAMM</name>